<evidence type="ECO:0000256" key="6">
    <source>
        <dbReference type="ARBA" id="ARBA00023212"/>
    </source>
</evidence>
<name>A0ABP0H4G3_CLALP</name>
<evidence type="ECO:0000256" key="1">
    <source>
        <dbReference type="ARBA" id="ARBA00004300"/>
    </source>
</evidence>
<evidence type="ECO:0000256" key="5">
    <source>
        <dbReference type="ARBA" id="ARBA00022490"/>
    </source>
</evidence>
<dbReference type="Gene3D" id="2.160.20.70">
    <property type="match status" value="1"/>
</dbReference>
<dbReference type="InterPro" id="IPR006599">
    <property type="entry name" value="CARP_motif"/>
</dbReference>
<sequence length="595" mass="67349">MVLKMSEVELWLHPDIFYYGIVYAHPKLTLPYLKKVVAYAKNKGKDGGYPSLSWTVWKHMAVNKMLMKEDLAWTYFQMFYTLHDFTANERLEHAELQHQMLESGDAKSYRSCMQVPTLEFVFFLYLQQANKVSLRRSLVGEEWPGASPRSCIESPSHQNKSEATANMLDEHKHIQFVVSHIYQIFELLSDDFKSQEMSNQDSNLSVDVVKALGYVIKGRIMKQTNVLSVYDIATRHRLQGKAGYSRSAGTFTAQTLERWIQANLTDNPFGLTSCITSGTRLKWNSPASSSETARRKARIIANSSSAPTGHKLVFFTQCSNQTIARQSAFLSGSYVKLHRCQRSCFYLLSPLKCATIEKCTRMTIVLGPVSTCIKLVNCQDILLIAPCQSITVANCTGITLHIATPTQPIILSDGMSTDDVEASIVLAPYNTFYSNLEIHLAQVGLPISPQIDQWKNPICISNVHNLSHNHSRLSDVVQPRSPRYSAVGDAPLAAEKGKFYRIMTPAEFYMFSIPFQISETMINGVTTSEIPGGLPEEYSQAVKAKQRATERWKKAVKESQMTKEERNSFQQLVEEKFKQWLTESGNQRQIDDLRK</sequence>
<feature type="domain" description="C-CAP/cofactor C-like" evidence="7">
    <location>
        <begin position="286"/>
        <end position="445"/>
    </location>
</feature>
<comment type="caution">
    <text evidence="8">The sequence shown here is derived from an EMBL/GenBank/DDBJ whole genome shotgun (WGS) entry which is preliminary data.</text>
</comment>
<dbReference type="InterPro" id="IPR012945">
    <property type="entry name" value="Tubulin-bd_cofactor_C_dom"/>
</dbReference>
<evidence type="ECO:0000256" key="2">
    <source>
        <dbReference type="ARBA" id="ARBA00004647"/>
    </source>
</evidence>
<keyword evidence="9" id="KW-1185">Reference proteome</keyword>
<dbReference type="Pfam" id="PF07986">
    <property type="entry name" value="TBCC"/>
    <property type="match status" value="1"/>
</dbReference>
<gene>
    <name evidence="8" type="ORF">CVLEPA_LOCUS32050</name>
</gene>
<dbReference type="InterPro" id="IPR016098">
    <property type="entry name" value="CAP/MinC_C"/>
</dbReference>
<dbReference type="SMART" id="SM00673">
    <property type="entry name" value="CARP"/>
    <property type="match status" value="2"/>
</dbReference>
<protein>
    <recommendedName>
        <fullName evidence="4">TBCC domain-containing protein 1</fullName>
    </recommendedName>
</protein>
<comment type="similarity">
    <text evidence="3">Belongs to the TBCC family.</text>
</comment>
<evidence type="ECO:0000256" key="3">
    <source>
        <dbReference type="ARBA" id="ARBA00008848"/>
    </source>
</evidence>
<keyword evidence="5" id="KW-0963">Cytoplasm</keyword>
<evidence type="ECO:0000256" key="4">
    <source>
        <dbReference type="ARBA" id="ARBA00017559"/>
    </source>
</evidence>
<dbReference type="PANTHER" id="PTHR16052">
    <property type="entry name" value="TBCC DOMAIN-CONTAINING PROTEIN 1"/>
    <property type="match status" value="1"/>
</dbReference>
<organism evidence="8 9">
    <name type="scientific">Clavelina lepadiformis</name>
    <name type="common">Light-bulb sea squirt</name>
    <name type="synonym">Ascidia lepadiformis</name>
    <dbReference type="NCBI Taxonomy" id="159417"/>
    <lineage>
        <taxon>Eukaryota</taxon>
        <taxon>Metazoa</taxon>
        <taxon>Chordata</taxon>
        <taxon>Tunicata</taxon>
        <taxon>Ascidiacea</taxon>
        <taxon>Aplousobranchia</taxon>
        <taxon>Clavelinidae</taxon>
        <taxon>Clavelina</taxon>
    </lineage>
</organism>
<dbReference type="InterPro" id="IPR017901">
    <property type="entry name" value="C-CAP_CF_C-like"/>
</dbReference>
<proteinExistence type="inferred from homology"/>
<keyword evidence="6" id="KW-0206">Cytoskeleton</keyword>
<dbReference type="PROSITE" id="PS51329">
    <property type="entry name" value="C_CAP_COFACTOR_C"/>
    <property type="match status" value="1"/>
</dbReference>
<evidence type="ECO:0000259" key="7">
    <source>
        <dbReference type="PROSITE" id="PS51329"/>
    </source>
</evidence>
<dbReference type="EMBL" id="CAWYQH010000174">
    <property type="protein sequence ID" value="CAK8698622.1"/>
    <property type="molecule type" value="Genomic_DNA"/>
</dbReference>
<comment type="subcellular location">
    <subcellularLocation>
        <location evidence="1">Cytoplasm</location>
        <location evidence="1">Cytoskeleton</location>
        <location evidence="1">Microtubule organizing center</location>
        <location evidence="1">Centrosome</location>
    </subcellularLocation>
    <subcellularLocation>
        <location evidence="2">Cytoplasm</location>
        <location evidence="2">Cytoskeleton</location>
        <location evidence="2">Spindle pole</location>
    </subcellularLocation>
</comment>
<dbReference type="Proteomes" id="UP001642483">
    <property type="component" value="Unassembled WGS sequence"/>
</dbReference>
<evidence type="ECO:0000313" key="9">
    <source>
        <dbReference type="Proteomes" id="UP001642483"/>
    </source>
</evidence>
<evidence type="ECO:0000313" key="8">
    <source>
        <dbReference type="EMBL" id="CAK8698622.1"/>
    </source>
</evidence>
<dbReference type="PANTHER" id="PTHR16052:SF0">
    <property type="entry name" value="TBCC DOMAIN-CONTAINING PROTEIN 1"/>
    <property type="match status" value="1"/>
</dbReference>
<reference evidence="8 9" key="1">
    <citation type="submission" date="2024-02" db="EMBL/GenBank/DDBJ databases">
        <authorList>
            <person name="Daric V."/>
            <person name="Darras S."/>
        </authorList>
    </citation>
    <scope>NUCLEOTIDE SEQUENCE [LARGE SCALE GENOMIC DNA]</scope>
</reference>
<accession>A0ABP0H4G3</accession>
<dbReference type="InterPro" id="IPR039589">
    <property type="entry name" value="TBCC1"/>
</dbReference>